<keyword evidence="3" id="KW-1185">Reference proteome</keyword>
<dbReference type="InterPro" id="IPR010359">
    <property type="entry name" value="IrrE_HExxH"/>
</dbReference>
<protein>
    <submittedName>
        <fullName evidence="2">ImmA/IrrE family metallo-endopeptidase</fullName>
    </submittedName>
</protein>
<evidence type="ECO:0000313" key="2">
    <source>
        <dbReference type="EMBL" id="MDC3423460.1"/>
    </source>
</evidence>
<gene>
    <name evidence="2" type="ORF">NC797_02935</name>
</gene>
<dbReference type="PROSITE" id="PS50943">
    <property type="entry name" value="HTH_CROC1"/>
    <property type="match status" value="1"/>
</dbReference>
<proteinExistence type="predicted"/>
<accession>A0A9X4AMG2</accession>
<evidence type="ECO:0000313" key="3">
    <source>
        <dbReference type="Proteomes" id="UP001145050"/>
    </source>
</evidence>
<dbReference type="InterPro" id="IPR001387">
    <property type="entry name" value="Cro/C1-type_HTH"/>
</dbReference>
<dbReference type="PANTHER" id="PTHR43236:SF2">
    <property type="entry name" value="BLL0069 PROTEIN"/>
    <property type="match status" value="1"/>
</dbReference>
<dbReference type="Gene3D" id="1.10.10.2910">
    <property type="match status" value="1"/>
</dbReference>
<organism evidence="2 3">
    <name type="scientific">Terrihalobacillus insolitus</name>
    <dbReference type="NCBI Taxonomy" id="2950438"/>
    <lineage>
        <taxon>Bacteria</taxon>
        <taxon>Bacillati</taxon>
        <taxon>Bacillota</taxon>
        <taxon>Bacilli</taxon>
        <taxon>Bacillales</taxon>
        <taxon>Bacillaceae</taxon>
        <taxon>Terrihalobacillus</taxon>
    </lineage>
</organism>
<evidence type="ECO:0000259" key="1">
    <source>
        <dbReference type="PROSITE" id="PS50943"/>
    </source>
</evidence>
<dbReference type="EMBL" id="JAMQKB010000001">
    <property type="protein sequence ID" value="MDC3423460.1"/>
    <property type="molecule type" value="Genomic_DNA"/>
</dbReference>
<dbReference type="RefSeq" id="WP_272435156.1">
    <property type="nucleotide sequence ID" value="NZ_JAMQKB010000001.1"/>
</dbReference>
<sequence>MAKVDVNPNILKWAVIRSGKSLIIEQSFPKIVEWIHGESKPTFKQLEKLAKATSTPFGYFFLDEPPEEHLLIPHYRTVSDEKISQPSPELIDTLHTMEQRQEWMRDYLLDLGQLEKDFVGSVNVSENAIQVAKKMREKLSLDKGWASECSTWEEALRLLRKKIEDIGILVIVNGIVGNNTHRKLDVNEFRGFVLVDKYAPLIFINGADGKAAQMFTLAHELAHLWFGASAIFDLDNLLPADDAIEQACNRTAAEFLVPEKDFIEAWNDLAIYDHPFQEGARKFKVSELVIARRALDTQLISTNTFFDFLQSLREREKDKSNKSNGGNFYANQTLRIGRHFAEAVISDAKEGKLLYRDAYRLTGLSGKNFNEFANRLEPWDGL</sequence>
<dbReference type="PANTHER" id="PTHR43236">
    <property type="entry name" value="ANTITOXIN HIGA1"/>
    <property type="match status" value="1"/>
</dbReference>
<comment type="caution">
    <text evidence="2">The sequence shown here is derived from an EMBL/GenBank/DDBJ whole genome shotgun (WGS) entry which is preliminary data.</text>
</comment>
<dbReference type="Pfam" id="PF06114">
    <property type="entry name" value="Peptidase_M78"/>
    <property type="match status" value="1"/>
</dbReference>
<dbReference type="AlphaFoldDB" id="A0A9X4AMG2"/>
<dbReference type="Proteomes" id="UP001145050">
    <property type="component" value="Unassembled WGS sequence"/>
</dbReference>
<reference evidence="2" key="1">
    <citation type="submission" date="2022-06" db="EMBL/GenBank/DDBJ databases">
        <title>Aquibacillus sp. a new bacterium isolated from soil saline samples.</title>
        <authorList>
            <person name="Galisteo C."/>
            <person name="De La Haba R."/>
            <person name="Sanchez-Porro C."/>
            <person name="Ventosa A."/>
        </authorList>
    </citation>
    <scope>NUCLEOTIDE SEQUENCE</scope>
    <source>
        <strain evidence="2">3ASR75-11</strain>
    </source>
</reference>
<feature type="domain" description="HTH cro/C1-type" evidence="1">
    <location>
        <begin position="31"/>
        <end position="60"/>
    </location>
</feature>
<name>A0A9X4AMG2_9BACI</name>
<dbReference type="InterPro" id="IPR052345">
    <property type="entry name" value="Rad_response_metalloprotease"/>
</dbReference>